<keyword evidence="5" id="KW-0732">Signal</keyword>
<accession>A0ABN1EY29</accession>
<sequence length="313" mass="32966">MFAVLRRAVIPVLMAAVFVAAAPPPVKTQSPGFYRLAVGSFEVTALYDGNLRIGPQILHGLDPSALQGLLAGEFADTNEKGVLTAINAYLVNTGAHLILVDAGLGTCGGPATGHLIDNLKAAGYRPEDVDAVLITHMHGDHVCGLSKAGARLFPNATVYAADADLAYWLTTQPNDPAAEWKKGVQQMVQPYKAAGVLKGFKPGTVLFPGVTAVDTKGHTPGHVSYLFQSSGQSFLALGDIVHVHAVQFSHPEVTIDYDTDQAAARAARLALFDRLAKEKLSFGGAHLPFPGIGHLRKDASGTAYVPAEYAPLP</sequence>
<keyword evidence="2" id="KW-0479">Metal-binding</keyword>
<comment type="similarity">
    <text evidence="1">Belongs to the metallo-beta-lactamase superfamily.</text>
</comment>
<dbReference type="Proteomes" id="UP001499951">
    <property type="component" value="Unassembled WGS sequence"/>
</dbReference>
<keyword evidence="3" id="KW-0378">Hydrolase</keyword>
<evidence type="ECO:0000259" key="6">
    <source>
        <dbReference type="SMART" id="SM00849"/>
    </source>
</evidence>
<feature type="signal peptide" evidence="5">
    <location>
        <begin position="1"/>
        <end position="21"/>
    </location>
</feature>
<evidence type="ECO:0000256" key="5">
    <source>
        <dbReference type="SAM" id="SignalP"/>
    </source>
</evidence>
<gene>
    <name evidence="7" type="ORF">GCM10008942_27910</name>
</gene>
<evidence type="ECO:0000313" key="8">
    <source>
        <dbReference type="Proteomes" id="UP001499951"/>
    </source>
</evidence>
<comment type="caution">
    <text evidence="7">The sequence shown here is derived from an EMBL/GenBank/DDBJ whole genome shotgun (WGS) entry which is preliminary data.</text>
</comment>
<feature type="chain" id="PRO_5046137642" evidence="5">
    <location>
        <begin position="22"/>
        <end position="313"/>
    </location>
</feature>
<name>A0ABN1EY29_9PROT</name>
<dbReference type="Pfam" id="PF00753">
    <property type="entry name" value="Lactamase_B"/>
    <property type="match status" value="1"/>
</dbReference>
<evidence type="ECO:0000256" key="2">
    <source>
        <dbReference type="ARBA" id="ARBA00022723"/>
    </source>
</evidence>
<dbReference type="RefSeq" id="WP_166936212.1">
    <property type="nucleotide sequence ID" value="NZ_BAAADD010000007.1"/>
</dbReference>
<keyword evidence="8" id="KW-1185">Reference proteome</keyword>
<dbReference type="PANTHER" id="PTHR42978">
    <property type="entry name" value="QUORUM-QUENCHING LACTONASE YTNP-RELATED-RELATED"/>
    <property type="match status" value="1"/>
</dbReference>
<dbReference type="CDD" id="cd07720">
    <property type="entry name" value="OPHC2-like_MBL-fold"/>
    <property type="match status" value="1"/>
</dbReference>
<evidence type="ECO:0000256" key="4">
    <source>
        <dbReference type="ARBA" id="ARBA00022833"/>
    </source>
</evidence>
<dbReference type="Gene3D" id="3.60.15.10">
    <property type="entry name" value="Ribonuclease Z/Hydroxyacylglutathione hydrolase-like"/>
    <property type="match status" value="1"/>
</dbReference>
<evidence type="ECO:0000256" key="1">
    <source>
        <dbReference type="ARBA" id="ARBA00007749"/>
    </source>
</evidence>
<dbReference type="PANTHER" id="PTHR42978:SF6">
    <property type="entry name" value="QUORUM-QUENCHING LACTONASE YTNP-RELATED"/>
    <property type="match status" value="1"/>
</dbReference>
<protein>
    <submittedName>
        <fullName evidence="7">MBL fold metallo-hydrolase</fullName>
    </submittedName>
</protein>
<dbReference type="InterPro" id="IPR001279">
    <property type="entry name" value="Metallo-B-lactamas"/>
</dbReference>
<dbReference type="InterPro" id="IPR051013">
    <property type="entry name" value="MBL_superfamily_lactonases"/>
</dbReference>
<evidence type="ECO:0000313" key="7">
    <source>
        <dbReference type="EMBL" id="GAA0577441.1"/>
    </source>
</evidence>
<dbReference type="EMBL" id="BAAADD010000007">
    <property type="protein sequence ID" value="GAA0577441.1"/>
    <property type="molecule type" value="Genomic_DNA"/>
</dbReference>
<dbReference type="SUPFAM" id="SSF56281">
    <property type="entry name" value="Metallo-hydrolase/oxidoreductase"/>
    <property type="match status" value="1"/>
</dbReference>
<organism evidence="7 8">
    <name type="scientific">Rhizomicrobium electricum</name>
    <dbReference type="NCBI Taxonomy" id="480070"/>
    <lineage>
        <taxon>Bacteria</taxon>
        <taxon>Pseudomonadati</taxon>
        <taxon>Pseudomonadota</taxon>
        <taxon>Alphaproteobacteria</taxon>
        <taxon>Micropepsales</taxon>
        <taxon>Micropepsaceae</taxon>
        <taxon>Rhizomicrobium</taxon>
    </lineage>
</organism>
<dbReference type="SMART" id="SM00849">
    <property type="entry name" value="Lactamase_B"/>
    <property type="match status" value="1"/>
</dbReference>
<dbReference type="InterPro" id="IPR036866">
    <property type="entry name" value="RibonucZ/Hydroxyglut_hydro"/>
</dbReference>
<reference evidence="7 8" key="1">
    <citation type="journal article" date="2019" name="Int. J. Syst. Evol. Microbiol.">
        <title>The Global Catalogue of Microorganisms (GCM) 10K type strain sequencing project: providing services to taxonomists for standard genome sequencing and annotation.</title>
        <authorList>
            <consortium name="The Broad Institute Genomics Platform"/>
            <consortium name="The Broad Institute Genome Sequencing Center for Infectious Disease"/>
            <person name="Wu L."/>
            <person name="Ma J."/>
        </authorList>
    </citation>
    <scope>NUCLEOTIDE SEQUENCE [LARGE SCALE GENOMIC DNA]</scope>
    <source>
        <strain evidence="7 8">JCM 15089</strain>
    </source>
</reference>
<feature type="domain" description="Metallo-beta-lactamase" evidence="6">
    <location>
        <begin position="85"/>
        <end position="286"/>
    </location>
</feature>
<evidence type="ECO:0000256" key="3">
    <source>
        <dbReference type="ARBA" id="ARBA00022801"/>
    </source>
</evidence>
<proteinExistence type="inferred from homology"/>
<keyword evidence="4" id="KW-0862">Zinc</keyword>